<organism evidence="2 3">
    <name type="scientific">Loktanella salsilacus</name>
    <dbReference type="NCBI Taxonomy" id="195913"/>
    <lineage>
        <taxon>Bacteria</taxon>
        <taxon>Pseudomonadati</taxon>
        <taxon>Pseudomonadota</taxon>
        <taxon>Alphaproteobacteria</taxon>
        <taxon>Rhodobacterales</taxon>
        <taxon>Roseobacteraceae</taxon>
        <taxon>Loktanella</taxon>
    </lineage>
</organism>
<dbReference type="Proteomes" id="UP000199550">
    <property type="component" value="Unassembled WGS sequence"/>
</dbReference>
<evidence type="ECO:0000313" key="3">
    <source>
        <dbReference type="Proteomes" id="UP000199550"/>
    </source>
</evidence>
<dbReference type="InterPro" id="IPR038444">
    <property type="entry name" value="DUF465_sf"/>
</dbReference>
<dbReference type="Gene3D" id="6.10.280.50">
    <property type="match status" value="1"/>
</dbReference>
<name>A0A1I4H5B2_9RHOB</name>
<protein>
    <recommendedName>
        <fullName evidence="4">DUF465 domain-containing protein</fullName>
    </recommendedName>
</protein>
<gene>
    <name evidence="2" type="ORF">SAMN04488004_11619</name>
</gene>
<dbReference type="GeneID" id="97889945"/>
<keyword evidence="3" id="KW-1185">Reference proteome</keyword>
<evidence type="ECO:0000313" key="2">
    <source>
        <dbReference type="EMBL" id="SFL37444.1"/>
    </source>
</evidence>
<dbReference type="AlphaFoldDB" id="A0A1I4H5B2"/>
<dbReference type="RefSeq" id="WP_090190463.1">
    <property type="nucleotide sequence ID" value="NZ_CAXIDI010000007.1"/>
</dbReference>
<evidence type="ECO:0000256" key="1">
    <source>
        <dbReference type="SAM" id="Coils"/>
    </source>
</evidence>
<dbReference type="Pfam" id="PF04325">
    <property type="entry name" value="DUF465"/>
    <property type="match status" value="1"/>
</dbReference>
<evidence type="ECO:0008006" key="4">
    <source>
        <dbReference type="Google" id="ProtNLM"/>
    </source>
</evidence>
<dbReference type="EMBL" id="FOTF01000016">
    <property type="protein sequence ID" value="SFL37444.1"/>
    <property type="molecule type" value="Genomic_DNA"/>
</dbReference>
<reference evidence="2 3" key="1">
    <citation type="submission" date="2016-10" db="EMBL/GenBank/DDBJ databases">
        <authorList>
            <person name="de Groot N.N."/>
        </authorList>
    </citation>
    <scope>NUCLEOTIDE SEQUENCE [LARGE SCALE GENOMIC DNA]</scope>
    <source>
        <strain evidence="2 3">DSM 16199</strain>
    </source>
</reference>
<feature type="coiled-coil region" evidence="1">
    <location>
        <begin position="17"/>
        <end position="65"/>
    </location>
</feature>
<proteinExistence type="predicted"/>
<keyword evidence="1" id="KW-0175">Coiled coil</keyword>
<accession>A0A1I4H5B2</accession>
<dbReference type="InterPro" id="IPR007420">
    <property type="entry name" value="DUF465"/>
</dbReference>
<dbReference type="STRING" id="195913.SAMN04488004_11619"/>
<sequence length="72" mass="8102">MNSSSRMSEAEILTIEIAVLRGEHRDLDLAIAALQERHPGDVLTLSRLKKKKLSLKDLIARLEDRLNPDIIA</sequence>
<dbReference type="OrthoDB" id="7869924at2"/>